<keyword evidence="3" id="KW-0175">Coiled coil</keyword>
<dbReference type="InterPro" id="IPR014721">
    <property type="entry name" value="Ribsml_uS5_D2-typ_fold_subgr"/>
</dbReference>
<dbReference type="Pfam" id="PF20436">
    <property type="entry name" value="LonB_AAA-LID"/>
    <property type="match status" value="1"/>
</dbReference>
<dbReference type="Pfam" id="PF13654">
    <property type="entry name" value="AAA_32"/>
    <property type="match status" value="1"/>
</dbReference>
<feature type="active site" evidence="2">
    <location>
        <position position="663"/>
    </location>
</feature>
<evidence type="ECO:0000256" key="1">
    <source>
        <dbReference type="ARBA" id="ARBA00022670"/>
    </source>
</evidence>
<dbReference type="Gene3D" id="1.10.8.60">
    <property type="match status" value="1"/>
</dbReference>
<accession>A0ABU0B3Q2</accession>
<organism evidence="5 6">
    <name type="scientific">Desulfofundulus luciae</name>
    <dbReference type="NCBI Taxonomy" id="74702"/>
    <lineage>
        <taxon>Bacteria</taxon>
        <taxon>Bacillati</taxon>
        <taxon>Bacillota</taxon>
        <taxon>Clostridia</taxon>
        <taxon>Eubacteriales</taxon>
        <taxon>Peptococcaceae</taxon>
        <taxon>Desulfofundulus</taxon>
    </lineage>
</organism>
<dbReference type="Gene3D" id="3.30.230.10">
    <property type="match status" value="1"/>
</dbReference>
<dbReference type="EMBL" id="JAUSUX010000024">
    <property type="protein sequence ID" value="MDQ0287351.1"/>
    <property type="molecule type" value="Genomic_DNA"/>
</dbReference>
<name>A0ABU0B3Q2_9FIRM</name>
<feature type="active site" evidence="2">
    <location>
        <position position="706"/>
    </location>
</feature>
<protein>
    <recommendedName>
        <fullName evidence="2">endopeptidase La</fullName>
        <ecNumber evidence="2">3.4.21.53</ecNumber>
    </recommendedName>
</protein>
<dbReference type="InterPro" id="IPR008269">
    <property type="entry name" value="Lon_proteolytic"/>
</dbReference>
<dbReference type="InterPro" id="IPR027417">
    <property type="entry name" value="P-loop_NTPase"/>
</dbReference>
<evidence type="ECO:0000256" key="2">
    <source>
        <dbReference type="PROSITE-ProRule" id="PRU01122"/>
    </source>
</evidence>
<comment type="catalytic activity">
    <reaction evidence="2">
        <text>Hydrolysis of proteins in presence of ATP.</text>
        <dbReference type="EC" id="3.4.21.53"/>
    </reaction>
</comment>
<dbReference type="Pfam" id="PF05362">
    <property type="entry name" value="Lon_C"/>
    <property type="match status" value="1"/>
</dbReference>
<feature type="coiled-coil region" evidence="3">
    <location>
        <begin position="147"/>
        <end position="174"/>
    </location>
</feature>
<proteinExistence type="inferred from homology"/>
<dbReference type="InterPro" id="IPR046843">
    <property type="entry name" value="LonB_AAA-LID"/>
</dbReference>
<dbReference type="PANTHER" id="PTHR10046">
    <property type="entry name" value="ATP DEPENDENT LON PROTEASE FAMILY MEMBER"/>
    <property type="match status" value="1"/>
</dbReference>
<dbReference type="PRINTS" id="PR00830">
    <property type="entry name" value="ENDOLAPTASE"/>
</dbReference>
<evidence type="ECO:0000313" key="5">
    <source>
        <dbReference type="EMBL" id="MDQ0287351.1"/>
    </source>
</evidence>
<keyword evidence="2" id="KW-0720">Serine protease</keyword>
<dbReference type="Gene3D" id="3.40.50.300">
    <property type="entry name" value="P-loop containing nucleotide triphosphate hydrolases"/>
    <property type="match status" value="2"/>
</dbReference>
<dbReference type="SUPFAM" id="SSF52540">
    <property type="entry name" value="P-loop containing nucleoside triphosphate hydrolases"/>
    <property type="match status" value="1"/>
</dbReference>
<feature type="domain" description="Lon proteolytic" evidence="4">
    <location>
        <begin position="573"/>
        <end position="768"/>
    </location>
</feature>
<evidence type="ECO:0000313" key="6">
    <source>
        <dbReference type="Proteomes" id="UP001225644"/>
    </source>
</evidence>
<dbReference type="InterPro" id="IPR041699">
    <property type="entry name" value="AAA_32"/>
</dbReference>
<dbReference type="InterPro" id="IPR046844">
    <property type="entry name" value="Lon-like_helical"/>
</dbReference>
<dbReference type="Pfam" id="PF20437">
    <property type="entry name" value="LonC_helical"/>
    <property type="match status" value="1"/>
</dbReference>
<dbReference type="PROSITE" id="PS51786">
    <property type="entry name" value="LON_PROTEOLYTIC"/>
    <property type="match status" value="1"/>
</dbReference>
<evidence type="ECO:0000259" key="4">
    <source>
        <dbReference type="PROSITE" id="PS51786"/>
    </source>
</evidence>
<dbReference type="GO" id="GO:0006508">
    <property type="term" value="P:proteolysis"/>
    <property type="evidence" value="ECO:0007669"/>
    <property type="project" value="UniProtKB-KW"/>
</dbReference>
<keyword evidence="2" id="KW-0378">Hydrolase</keyword>
<sequence>MAATETTETRNRLRVPVDRLRRRCHPEELTWETTSQVTPLKDFIGQERAVRAMEFGLAMNAPGYNIYVAGPPGTGKSTYTQEVLTRRASGGAVPNDWCILYNFANPDQPLAVSLPPGRGQVFKKDMEELISDLRTAIPKAFEGSDYEQNKQSVLQEVESQLQEALEQLRQEASRTGFAMKQGPAGFMFLPLKEGRLMSQEEFEALTPEERRDMENRARALQQKLEEIVTSGRSLEKKAKQRIQALEREIAGSAIGPLVERLQEKYRDFPRVVRYLGEVAEDISRNLDHFKSPESPTVPTPFGFPVETQDLFKRYQVNLFVNNGETRGAPVVVEPNPHYYNLFGKVEYRSFMGSLSTDFTMIKAGAIHRANGGYLVLQARDVLADPIVWDTLKKALKNRQAVVENIGEQFRLVPTATLKPEPIPLNVKVVLIGSHYLYHLLHAFDEDFQKFFKVKVDFDTEMPRTPENLRHYAAFVSSVCNRENLKHFDRTGLAELIEYGSRLAANQHKLSTRFNEVIEIVYEAAAWAEMKGATYVGAPHVRRAIEERVYRSNRLEEKIQEMMLQGKILVDTEGAVVGQVNGLSVLDVGDYSFGRPSRITAKTFMGQEGVVNIERETHMSGSLHTKGILTLAGFLGDRFAQDKPLRLSARITFEQLYEGVDGDSASSAELYALLSALSGLPISQGLAVTGSVNQHGEIQPIGGVNEKIEGFFAVCKARGLTGEQGVIIPAHNIDNLMLKHEVVEAVQQGRFHIYAVRTVEEGIELLTGVPAGTKQPDGSYPANTVFHLVDEKLRQYAEGLTSFGHQEDKKEGGNICPKSCGK</sequence>
<dbReference type="EC" id="3.4.21.53" evidence="2"/>
<gene>
    <name evidence="5" type="ORF">J2Z49_002472</name>
</gene>
<dbReference type="SUPFAM" id="SSF54211">
    <property type="entry name" value="Ribosomal protein S5 domain 2-like"/>
    <property type="match status" value="1"/>
</dbReference>
<dbReference type="Proteomes" id="UP001225644">
    <property type="component" value="Unassembled WGS sequence"/>
</dbReference>
<dbReference type="GO" id="GO:0008233">
    <property type="term" value="F:peptidase activity"/>
    <property type="evidence" value="ECO:0007669"/>
    <property type="project" value="UniProtKB-KW"/>
</dbReference>
<reference evidence="5 6" key="1">
    <citation type="submission" date="2023-07" db="EMBL/GenBank/DDBJ databases">
        <title>Genomic Encyclopedia of Type Strains, Phase IV (KMG-IV): sequencing the most valuable type-strain genomes for metagenomic binning, comparative biology and taxonomic classification.</title>
        <authorList>
            <person name="Goeker M."/>
        </authorList>
    </citation>
    <scope>NUCLEOTIDE SEQUENCE [LARGE SCALE GENOMIC DNA]</scope>
    <source>
        <strain evidence="5 6">DSM 12396</strain>
    </source>
</reference>
<comment type="caution">
    <text evidence="5">The sequence shown here is derived from an EMBL/GenBank/DDBJ whole genome shotgun (WGS) entry which is preliminary data.</text>
</comment>
<comment type="similarity">
    <text evidence="2">Belongs to the peptidase S16 family.</text>
</comment>
<keyword evidence="6" id="KW-1185">Reference proteome</keyword>
<keyword evidence="1 2" id="KW-0645">Protease</keyword>
<evidence type="ECO:0000256" key="3">
    <source>
        <dbReference type="SAM" id="Coils"/>
    </source>
</evidence>
<dbReference type="RefSeq" id="WP_307403209.1">
    <property type="nucleotide sequence ID" value="NZ_JAUSUX010000024.1"/>
</dbReference>
<dbReference type="InterPro" id="IPR020568">
    <property type="entry name" value="Ribosomal_Su5_D2-typ_SF"/>
</dbReference>
<dbReference type="InterPro" id="IPR027065">
    <property type="entry name" value="Lon_Prtase"/>
</dbReference>